<organism evidence="5 6">
    <name type="scientific">Puccinia graminis f. sp. tritici</name>
    <dbReference type="NCBI Taxonomy" id="56615"/>
    <lineage>
        <taxon>Eukaryota</taxon>
        <taxon>Fungi</taxon>
        <taxon>Dikarya</taxon>
        <taxon>Basidiomycota</taxon>
        <taxon>Pucciniomycotina</taxon>
        <taxon>Pucciniomycetes</taxon>
        <taxon>Pucciniales</taxon>
        <taxon>Pucciniaceae</taxon>
        <taxon>Puccinia</taxon>
    </lineage>
</organism>
<dbReference type="AlphaFoldDB" id="A0A5B0NNH9"/>
<evidence type="ECO:0000256" key="3">
    <source>
        <dbReference type="SAM" id="MobiDB-lite"/>
    </source>
</evidence>
<dbReference type="InterPro" id="IPR007219">
    <property type="entry name" value="XnlR_reg_dom"/>
</dbReference>
<feature type="region of interest" description="Disordered" evidence="3">
    <location>
        <begin position="1"/>
        <end position="23"/>
    </location>
</feature>
<keyword evidence="6" id="KW-1185">Reference proteome</keyword>
<feature type="region of interest" description="Disordered" evidence="3">
    <location>
        <begin position="686"/>
        <end position="710"/>
    </location>
</feature>
<dbReference type="PANTHER" id="PTHR46910">
    <property type="entry name" value="TRANSCRIPTION FACTOR PDR1"/>
    <property type="match status" value="1"/>
</dbReference>
<evidence type="ECO:0000259" key="4">
    <source>
        <dbReference type="PROSITE" id="PS50048"/>
    </source>
</evidence>
<dbReference type="PROSITE" id="PS00463">
    <property type="entry name" value="ZN2_CY6_FUNGAL_1"/>
    <property type="match status" value="1"/>
</dbReference>
<dbReference type="CDD" id="cd12148">
    <property type="entry name" value="fungal_TF_MHR"/>
    <property type="match status" value="1"/>
</dbReference>
<feature type="domain" description="Zn(2)-C6 fungal-type" evidence="4">
    <location>
        <begin position="29"/>
        <end position="59"/>
    </location>
</feature>
<dbReference type="InterPro" id="IPR036864">
    <property type="entry name" value="Zn2-C6_fun-type_DNA-bd_sf"/>
</dbReference>
<keyword evidence="2" id="KW-0539">Nucleus</keyword>
<dbReference type="GO" id="GO:0003677">
    <property type="term" value="F:DNA binding"/>
    <property type="evidence" value="ECO:0007669"/>
    <property type="project" value="InterPro"/>
</dbReference>
<dbReference type="InterPro" id="IPR050987">
    <property type="entry name" value="AtrR-like"/>
</dbReference>
<dbReference type="GO" id="GO:0000981">
    <property type="term" value="F:DNA-binding transcription factor activity, RNA polymerase II-specific"/>
    <property type="evidence" value="ECO:0007669"/>
    <property type="project" value="InterPro"/>
</dbReference>
<name>A0A5B0NNH9_PUCGR</name>
<dbReference type="GO" id="GO:0008270">
    <property type="term" value="F:zinc ion binding"/>
    <property type="evidence" value="ECO:0007669"/>
    <property type="project" value="InterPro"/>
</dbReference>
<dbReference type="InterPro" id="IPR001138">
    <property type="entry name" value="Zn2Cys6_DnaBD"/>
</dbReference>
<evidence type="ECO:0000313" key="6">
    <source>
        <dbReference type="Proteomes" id="UP000324748"/>
    </source>
</evidence>
<dbReference type="SMART" id="SM00066">
    <property type="entry name" value="GAL4"/>
    <property type="match status" value="1"/>
</dbReference>
<proteinExistence type="predicted"/>
<dbReference type="GO" id="GO:0006351">
    <property type="term" value="P:DNA-templated transcription"/>
    <property type="evidence" value="ECO:0007669"/>
    <property type="project" value="InterPro"/>
</dbReference>
<comment type="caution">
    <text evidence="5">The sequence shown here is derived from an EMBL/GenBank/DDBJ whole genome shotgun (WGS) entry which is preliminary data.</text>
</comment>
<dbReference type="EMBL" id="VSWC01000093">
    <property type="protein sequence ID" value="KAA1089499.1"/>
    <property type="molecule type" value="Genomic_DNA"/>
</dbReference>
<reference evidence="5 6" key="1">
    <citation type="submission" date="2019-05" db="EMBL/GenBank/DDBJ databases">
        <title>Emergence of the Ug99 lineage of the wheat stem rust pathogen through somatic hybridization.</title>
        <authorList>
            <person name="Li F."/>
            <person name="Upadhyaya N.M."/>
            <person name="Sperschneider J."/>
            <person name="Matny O."/>
            <person name="Nguyen-Phuc H."/>
            <person name="Mago R."/>
            <person name="Raley C."/>
            <person name="Miller M.E."/>
            <person name="Silverstein K.A.T."/>
            <person name="Henningsen E."/>
            <person name="Hirsch C.D."/>
            <person name="Visser B."/>
            <person name="Pretorius Z.A."/>
            <person name="Steffenson B.J."/>
            <person name="Schwessinger B."/>
            <person name="Dodds P.N."/>
            <person name="Figueroa M."/>
        </authorList>
    </citation>
    <scope>NUCLEOTIDE SEQUENCE [LARGE SCALE GENOMIC DNA]</scope>
    <source>
        <strain evidence="5">21-0</strain>
    </source>
</reference>
<dbReference type="Pfam" id="PF04082">
    <property type="entry name" value="Fungal_trans"/>
    <property type="match status" value="1"/>
</dbReference>
<accession>A0A5B0NNH9</accession>
<dbReference type="PANTHER" id="PTHR46910:SF1">
    <property type="entry name" value="MISCELLANEOUS ZN(II)2CYS6 TRANSCRIPTION FACTOR (EUROFUNG)-RELATED"/>
    <property type="match status" value="1"/>
</dbReference>
<sequence length="786" mass="88073">MRDQSGMSTSGNQPVEDKPKRHRYRIPRSCDRCRQSKVKCVFEDDQCNNCARLGVTCTFANPGSLKERPPTVKDIEQLTARIRSLERLLHAVEPTLDLNNLPNPNRLGSHSHGAPEILIQPHVVSTSPSEPDPAQTSGQDDYQSQLSAVLTGIHGLQITSKPPVTHIDWTRSDKTQAMSACTGAATLPDQYIGPNSALSVAEPAAYGIPMSSWELCERYPVDEYLRLRHEQYVSSAQAFYPEPDLEEALIKIYFQNFHPFVPVIHPTTFHGLHKSGFAETNSTFRALCLLIFSIASRWSYDPRVQLDLTGKPQPSRQFAGMRFTYAAFISLLQPGYDRTTLIHLQAFVLLTIASLGAFQPTITWICVEKGLILAQECGAHREVHKLWNADPLQDYLRRQAFFQLYEMAHRTSNSLHRAPLVEHDDFDLQPMHVQYGDPLGVFVNPYSSISRAVHQACIAFDEVRVLLLQLGSLRSMLPLLLKMQATTKGPGGASSIKSLKALVDQLDLNASRWFNKVPPIFKRADGEGAAEMLIFSVLAITCYQKFQLIIHQTLFNYQEYGQDSKATRTNPHIERCVEFAISSIQAMNKLRHRRLLTCGFYWLPGDLILTVVLLACSIRKQRRSISPHENQVRRDNILLAIEILDDLAPEIHIAAAYSKMSKIMFGLLDDENPSILDSLTSSLKGNQYESQQSPSLSPPPHFPSVSTGSLVRSSESLMHGKSHLPVDDPELQDCARKESWDPLEFSAATYDTAAFNHPLSTSPPSLPIYPPAHLTWSHPTTNTPQQ</sequence>
<protein>
    <recommendedName>
        <fullName evidence="4">Zn(2)-C6 fungal-type domain-containing protein</fullName>
    </recommendedName>
</protein>
<evidence type="ECO:0000313" key="5">
    <source>
        <dbReference type="EMBL" id="KAA1089499.1"/>
    </source>
</evidence>
<dbReference type="SUPFAM" id="SSF57701">
    <property type="entry name" value="Zn2/Cys6 DNA-binding domain"/>
    <property type="match status" value="1"/>
</dbReference>
<dbReference type="Proteomes" id="UP000324748">
    <property type="component" value="Unassembled WGS sequence"/>
</dbReference>
<dbReference type="PROSITE" id="PS50048">
    <property type="entry name" value="ZN2_CY6_FUNGAL_2"/>
    <property type="match status" value="1"/>
</dbReference>
<dbReference type="CDD" id="cd00067">
    <property type="entry name" value="GAL4"/>
    <property type="match status" value="1"/>
</dbReference>
<evidence type="ECO:0000256" key="1">
    <source>
        <dbReference type="ARBA" id="ARBA00022723"/>
    </source>
</evidence>
<dbReference type="Pfam" id="PF00172">
    <property type="entry name" value="Zn_clus"/>
    <property type="match status" value="1"/>
</dbReference>
<dbReference type="OrthoDB" id="4456959at2759"/>
<feature type="compositionally biased region" description="Polar residues" evidence="3">
    <location>
        <begin position="1"/>
        <end position="13"/>
    </location>
</feature>
<evidence type="ECO:0000256" key="2">
    <source>
        <dbReference type="ARBA" id="ARBA00023242"/>
    </source>
</evidence>
<gene>
    <name evidence="5" type="ORF">PGT21_020229</name>
</gene>
<dbReference type="Gene3D" id="4.10.240.10">
    <property type="entry name" value="Zn(2)-C6 fungal-type DNA-binding domain"/>
    <property type="match status" value="1"/>
</dbReference>
<keyword evidence="1" id="KW-0479">Metal-binding</keyword>